<dbReference type="GO" id="GO:0005886">
    <property type="term" value="C:plasma membrane"/>
    <property type="evidence" value="ECO:0007669"/>
    <property type="project" value="UniProtKB-SubCell"/>
</dbReference>
<keyword evidence="3" id="KW-1003">Cell membrane</keyword>
<proteinExistence type="inferred from homology"/>
<evidence type="ECO:0000313" key="18">
    <source>
        <dbReference type="EMBL" id="QKJ66089.1"/>
    </source>
</evidence>
<gene>
    <name evidence="18" type="ORF">HQN60_04820</name>
</gene>
<protein>
    <recommendedName>
        <fullName evidence="12">Polyamine export protein</fullName>
    </recommendedName>
</protein>
<evidence type="ECO:0000259" key="16">
    <source>
        <dbReference type="PROSITE" id="PS51371"/>
    </source>
</evidence>
<dbReference type="PANTHER" id="PTHR22777">
    <property type="entry name" value="HEMOLYSIN-RELATED"/>
    <property type="match status" value="1"/>
</dbReference>
<dbReference type="Gene3D" id="3.10.580.10">
    <property type="entry name" value="CBS-domain"/>
    <property type="match status" value="1"/>
</dbReference>
<dbReference type="GO" id="GO:0050660">
    <property type="term" value="F:flavin adenine dinucleotide binding"/>
    <property type="evidence" value="ECO:0007669"/>
    <property type="project" value="InterPro"/>
</dbReference>
<evidence type="ECO:0000256" key="2">
    <source>
        <dbReference type="ARBA" id="ARBA00022448"/>
    </source>
</evidence>
<name>A0A6M8STC4_9NEIS</name>
<dbReference type="Gene3D" id="3.30.465.10">
    <property type="match status" value="1"/>
</dbReference>
<comment type="similarity">
    <text evidence="11">Belongs to the UPF0053 family. PaeA subfamily.</text>
</comment>
<dbReference type="InterPro" id="IPR044751">
    <property type="entry name" value="Ion_transp-like_CBS"/>
</dbReference>
<dbReference type="InterPro" id="IPR005170">
    <property type="entry name" value="Transptr-assoc_dom"/>
</dbReference>
<feature type="transmembrane region" description="Helical" evidence="15">
    <location>
        <begin position="6"/>
        <end position="29"/>
    </location>
</feature>
<evidence type="ECO:0000256" key="6">
    <source>
        <dbReference type="ARBA" id="ARBA00022737"/>
    </source>
</evidence>
<evidence type="ECO:0000256" key="10">
    <source>
        <dbReference type="ARBA" id="ARBA00037177"/>
    </source>
</evidence>
<feature type="transmembrane region" description="Helical" evidence="15">
    <location>
        <begin position="102"/>
        <end position="122"/>
    </location>
</feature>
<dbReference type="PROSITE" id="PS51846">
    <property type="entry name" value="CNNM"/>
    <property type="match status" value="1"/>
</dbReference>
<evidence type="ECO:0000256" key="14">
    <source>
        <dbReference type="PROSITE-ProRule" id="PRU01193"/>
    </source>
</evidence>
<dbReference type="Pfam" id="PF03471">
    <property type="entry name" value="CorC_HlyC"/>
    <property type="match status" value="1"/>
</dbReference>
<feature type="domain" description="CNNM transmembrane" evidence="17">
    <location>
        <begin position="1"/>
        <end position="199"/>
    </location>
</feature>
<dbReference type="SUPFAM" id="SSF54631">
    <property type="entry name" value="CBS-domain pair"/>
    <property type="match status" value="1"/>
</dbReference>
<dbReference type="InterPro" id="IPR016169">
    <property type="entry name" value="FAD-bd_PCMH_sub2"/>
</dbReference>
<comment type="subcellular location">
    <subcellularLocation>
        <location evidence="1">Cell inner membrane</location>
        <topology evidence="1">Multi-pass membrane protein</topology>
    </subcellularLocation>
</comment>
<dbReference type="InterPro" id="IPR036318">
    <property type="entry name" value="FAD-bd_PCMH-like_sf"/>
</dbReference>
<dbReference type="CDD" id="cd04590">
    <property type="entry name" value="CBS_pair_CorC_HlyC_assoc"/>
    <property type="match status" value="1"/>
</dbReference>
<sequence length="436" mass="48026">MNLLSSTLLIALLIAISAFLSISEISLAASRKLKLEQMRDEGDARADLVLGLQSQPGHFFTAVQIGVNVVAILAGVLGESVYAQAFTQFFSQYIHPTQAQSIGSIGSFLIVTTAFILIADLIPKRIGMAASEAVAVRIVRPILFCVSCLRPLVWFFNGLANWVIQRLGLPAARLNDITTEDILALANAGALAGVVAKQEHQLIENVFELEERTAPSSMTARENIIWIDRLESDELIKNKILAHPHAKFPVCMGNIDQVIGYVDSQDILSNVLRGESISLRGDGLLRNALILPESLTLAEIMAHFKAAREDFAVIINEYALVVGLITMNDITGMLMGDQYIAPDEEQIVQRDENSWLVDGITAIGDLERVLQIDAFPDDDQYETIAGFMMYILRKVPKRTDCVIHAGFKFEVVDIDHYKIDQLLVTRVPSDNPNPSV</sequence>
<feature type="transmembrane region" description="Helical" evidence="15">
    <location>
        <begin position="59"/>
        <end position="82"/>
    </location>
</feature>
<dbReference type="RefSeq" id="WP_173532593.1">
    <property type="nucleotide sequence ID" value="NZ_CP054143.1"/>
</dbReference>
<evidence type="ECO:0000256" key="13">
    <source>
        <dbReference type="PROSITE-ProRule" id="PRU00703"/>
    </source>
</evidence>
<dbReference type="SUPFAM" id="SSF56176">
    <property type="entry name" value="FAD-binding/transporter-associated domain-like"/>
    <property type="match status" value="1"/>
</dbReference>
<feature type="domain" description="CBS" evidence="16">
    <location>
        <begin position="284"/>
        <end position="344"/>
    </location>
</feature>
<evidence type="ECO:0000256" key="4">
    <source>
        <dbReference type="ARBA" id="ARBA00022519"/>
    </source>
</evidence>
<dbReference type="EMBL" id="CP054143">
    <property type="protein sequence ID" value="QKJ66089.1"/>
    <property type="molecule type" value="Genomic_DNA"/>
</dbReference>
<dbReference type="Pfam" id="PF01595">
    <property type="entry name" value="CNNM"/>
    <property type="match status" value="1"/>
</dbReference>
<evidence type="ECO:0000256" key="11">
    <source>
        <dbReference type="ARBA" id="ARBA00038280"/>
    </source>
</evidence>
<dbReference type="Proteomes" id="UP000504844">
    <property type="component" value="Chromosome"/>
</dbReference>
<evidence type="ECO:0000256" key="8">
    <source>
        <dbReference type="ARBA" id="ARBA00023122"/>
    </source>
</evidence>
<evidence type="ECO:0000256" key="5">
    <source>
        <dbReference type="ARBA" id="ARBA00022692"/>
    </source>
</evidence>
<dbReference type="InterPro" id="IPR000644">
    <property type="entry name" value="CBS_dom"/>
</dbReference>
<keyword evidence="5 14" id="KW-0812">Transmembrane</keyword>
<evidence type="ECO:0000256" key="15">
    <source>
        <dbReference type="SAM" id="Phobius"/>
    </source>
</evidence>
<dbReference type="InterPro" id="IPR002550">
    <property type="entry name" value="CNNM"/>
</dbReference>
<keyword evidence="7 14" id="KW-1133">Transmembrane helix</keyword>
<comment type="function">
    <text evidence="10">Involved in cadaverine and putrescine tolerance in stationary phase. May facilitate the efflux of both cadaverine and putrescine from the cytoplasm, reducing potentially toxic levels under certain stress conditions.</text>
</comment>
<dbReference type="PROSITE" id="PS51371">
    <property type="entry name" value="CBS"/>
    <property type="match status" value="1"/>
</dbReference>
<keyword evidence="8 13" id="KW-0129">CBS domain</keyword>
<evidence type="ECO:0000256" key="9">
    <source>
        <dbReference type="ARBA" id="ARBA00023136"/>
    </source>
</evidence>
<evidence type="ECO:0000313" key="19">
    <source>
        <dbReference type="Proteomes" id="UP000504844"/>
    </source>
</evidence>
<dbReference type="SMART" id="SM01091">
    <property type="entry name" value="CorC_HlyC"/>
    <property type="match status" value="1"/>
</dbReference>
<keyword evidence="19" id="KW-1185">Reference proteome</keyword>
<organism evidence="18 19">
    <name type="scientific">Deefgea piscis</name>
    <dbReference type="NCBI Taxonomy" id="2739061"/>
    <lineage>
        <taxon>Bacteria</taxon>
        <taxon>Pseudomonadati</taxon>
        <taxon>Pseudomonadota</taxon>
        <taxon>Betaproteobacteria</taxon>
        <taxon>Neisseriales</taxon>
        <taxon>Chitinibacteraceae</taxon>
        <taxon>Deefgea</taxon>
    </lineage>
</organism>
<accession>A0A6M8STC4</accession>
<keyword evidence="6" id="KW-0677">Repeat</keyword>
<evidence type="ECO:0000259" key="17">
    <source>
        <dbReference type="PROSITE" id="PS51846"/>
    </source>
</evidence>
<evidence type="ECO:0000256" key="1">
    <source>
        <dbReference type="ARBA" id="ARBA00004429"/>
    </source>
</evidence>
<dbReference type="AlphaFoldDB" id="A0A6M8STC4"/>
<keyword evidence="4" id="KW-0997">Cell inner membrane</keyword>
<evidence type="ECO:0000256" key="3">
    <source>
        <dbReference type="ARBA" id="ARBA00022475"/>
    </source>
</evidence>
<dbReference type="InterPro" id="IPR046342">
    <property type="entry name" value="CBS_dom_sf"/>
</dbReference>
<evidence type="ECO:0000256" key="7">
    <source>
        <dbReference type="ARBA" id="ARBA00022989"/>
    </source>
</evidence>
<reference evidence="18 19" key="1">
    <citation type="submission" date="2020-05" db="EMBL/GenBank/DDBJ databases">
        <title>Complete genome sequence of Deefgea sp. D17.</title>
        <authorList>
            <person name="Bae J.-W."/>
            <person name="Han J.E."/>
        </authorList>
    </citation>
    <scope>NUCLEOTIDE SEQUENCE [LARGE SCALE GENOMIC DNA]</scope>
    <source>
        <strain evidence="18 19">D17</strain>
    </source>
</reference>
<dbReference type="PANTHER" id="PTHR22777:SF16">
    <property type="entry name" value="POLYAMINE EXPORT PROTEIN"/>
    <property type="match status" value="1"/>
</dbReference>
<dbReference type="KEGG" id="dee:HQN60_04820"/>
<evidence type="ECO:0000256" key="12">
    <source>
        <dbReference type="ARBA" id="ARBA00039818"/>
    </source>
</evidence>
<keyword evidence="2" id="KW-0813">Transport</keyword>
<keyword evidence="9 14" id="KW-0472">Membrane</keyword>